<comment type="caution">
    <text evidence="1">The sequence shown here is derived from an EMBL/GenBank/DDBJ whole genome shotgun (WGS) entry which is preliminary data.</text>
</comment>
<proteinExistence type="predicted"/>
<dbReference type="SUPFAM" id="SSF51621">
    <property type="entry name" value="Phosphoenolpyruvate/pyruvate domain"/>
    <property type="match status" value="1"/>
</dbReference>
<protein>
    <submittedName>
        <fullName evidence="1">Uncharacterized protein</fullName>
    </submittedName>
</protein>
<dbReference type="VEuPathDB" id="FungiDB:PC110_g1123"/>
<dbReference type="EMBL" id="RCMK01000092">
    <property type="protein sequence ID" value="KAG2949378.1"/>
    <property type="molecule type" value="Genomic_DNA"/>
</dbReference>
<organism evidence="1 2">
    <name type="scientific">Phytophthora cactorum</name>
    <dbReference type="NCBI Taxonomy" id="29920"/>
    <lineage>
        <taxon>Eukaryota</taxon>
        <taxon>Sar</taxon>
        <taxon>Stramenopiles</taxon>
        <taxon>Oomycota</taxon>
        <taxon>Peronosporomycetes</taxon>
        <taxon>Peronosporales</taxon>
        <taxon>Peronosporaceae</taxon>
        <taxon>Phytophthora</taxon>
    </lineage>
</organism>
<dbReference type="AlphaFoldDB" id="A0A8T1E4X4"/>
<accession>A0A8T1E4X4</accession>
<name>A0A8T1E4X4_9STRA</name>
<evidence type="ECO:0000313" key="1">
    <source>
        <dbReference type="EMBL" id="KAG2949378.1"/>
    </source>
</evidence>
<dbReference type="Proteomes" id="UP000736787">
    <property type="component" value="Unassembled WGS sequence"/>
</dbReference>
<dbReference type="InterPro" id="IPR015813">
    <property type="entry name" value="Pyrv/PenolPyrv_kinase-like_dom"/>
</dbReference>
<dbReference type="Gene3D" id="3.20.20.60">
    <property type="entry name" value="Phosphoenolpyruvate-binding domains"/>
    <property type="match status" value="1"/>
</dbReference>
<reference evidence="1" key="1">
    <citation type="submission" date="2018-10" db="EMBL/GenBank/DDBJ databases">
        <title>Effector identification in a new, highly contiguous assembly of the strawberry crown rot pathogen Phytophthora cactorum.</title>
        <authorList>
            <person name="Armitage A.D."/>
            <person name="Nellist C.F."/>
            <person name="Bates H."/>
            <person name="Vickerstaff R.J."/>
            <person name="Harrison R.J."/>
        </authorList>
    </citation>
    <scope>NUCLEOTIDE SEQUENCE</scope>
    <source>
        <strain evidence="1">4040</strain>
    </source>
</reference>
<evidence type="ECO:0000313" key="2">
    <source>
        <dbReference type="Proteomes" id="UP000736787"/>
    </source>
</evidence>
<sequence length="90" mass="10165">MAKIFKGLMNAATHEDARRVGHRPDAHEAHQQQSLDALCTFQYADFEDIFRAMDGLPVMIRMRYPLLQSSCRIMGLRGCRDGVAHSASIM</sequence>
<gene>
    <name evidence="1" type="ORF">PC117_g5289</name>
</gene>
<dbReference type="GO" id="GO:0003824">
    <property type="term" value="F:catalytic activity"/>
    <property type="evidence" value="ECO:0007669"/>
    <property type="project" value="InterPro"/>
</dbReference>
<dbReference type="InterPro" id="IPR040442">
    <property type="entry name" value="Pyrv_kinase-like_dom_sf"/>
</dbReference>